<dbReference type="InterPro" id="IPR021529">
    <property type="entry name" value="DUF2798"/>
</dbReference>
<reference evidence="2" key="1">
    <citation type="submission" date="2021-04" db="EMBL/GenBank/DDBJ databases">
        <title>Complete genome sequence for Sulfitobacter sp. strain JK7-1.</title>
        <authorList>
            <person name="Park S.-J."/>
        </authorList>
    </citation>
    <scope>NUCLEOTIDE SEQUENCE</scope>
    <source>
        <strain evidence="2">JK7-1</strain>
    </source>
</reference>
<evidence type="ECO:0000256" key="1">
    <source>
        <dbReference type="SAM" id="Phobius"/>
    </source>
</evidence>
<protein>
    <submittedName>
        <fullName evidence="2">DUF2798 domain-containing protein</fullName>
    </submittedName>
</protein>
<proteinExistence type="predicted"/>
<dbReference type="RefSeq" id="WP_212706275.1">
    <property type="nucleotide sequence ID" value="NZ_CP073581.1"/>
</dbReference>
<keyword evidence="1" id="KW-1133">Transmembrane helix</keyword>
<feature type="transmembrane region" description="Helical" evidence="1">
    <location>
        <begin position="41"/>
        <end position="61"/>
    </location>
</feature>
<accession>A0A975JGG2</accession>
<dbReference type="KEGG" id="sual:KDD17_15935"/>
<dbReference type="AlphaFoldDB" id="A0A975JGG2"/>
<keyword evidence="1" id="KW-0812">Transmembrane</keyword>
<keyword evidence="1" id="KW-0472">Membrane</keyword>
<keyword evidence="3" id="KW-1185">Reference proteome</keyword>
<organism evidence="2 3">
    <name type="scientific">Sulfitobacter albidus</name>
    <dbReference type="NCBI Taxonomy" id="2829501"/>
    <lineage>
        <taxon>Bacteria</taxon>
        <taxon>Pseudomonadati</taxon>
        <taxon>Pseudomonadota</taxon>
        <taxon>Alphaproteobacteria</taxon>
        <taxon>Rhodobacterales</taxon>
        <taxon>Roseobacteraceae</taxon>
        <taxon>Sulfitobacter</taxon>
    </lineage>
</organism>
<dbReference type="Proteomes" id="UP000683291">
    <property type="component" value="Chromosome 1"/>
</dbReference>
<dbReference type="PROSITE" id="PS51257">
    <property type="entry name" value="PROKAR_LIPOPROTEIN"/>
    <property type="match status" value="1"/>
</dbReference>
<sequence length="78" mass="8262">MIPARFAPVLFGLILSGLMSCIVSGIATFRAMGLVEGVGAAWLGAWLFSWVVAFPTVLFVAPMTRRLVARLVAQGPKG</sequence>
<dbReference type="EMBL" id="CP073581">
    <property type="protein sequence ID" value="QUJ78082.1"/>
    <property type="molecule type" value="Genomic_DNA"/>
</dbReference>
<evidence type="ECO:0000313" key="3">
    <source>
        <dbReference type="Proteomes" id="UP000683291"/>
    </source>
</evidence>
<gene>
    <name evidence="2" type="ORF">KDD17_15935</name>
</gene>
<name>A0A975JGG2_9RHOB</name>
<dbReference type="Pfam" id="PF11391">
    <property type="entry name" value="DUF2798"/>
    <property type="match status" value="1"/>
</dbReference>
<evidence type="ECO:0000313" key="2">
    <source>
        <dbReference type="EMBL" id="QUJ78082.1"/>
    </source>
</evidence>